<gene>
    <name evidence="2" type="ORF">PR001_g29163</name>
    <name evidence="3" type="ORF">PR003_g30316</name>
</gene>
<protein>
    <submittedName>
        <fullName evidence="3">Uncharacterized protein</fullName>
    </submittedName>
</protein>
<sequence length="61" mass="6848">MPKSRFVLRFINILLFDVFSYGIHDYQTCTVLHLVFGGVGHIRSASTTNVKKKEMGATGNM</sequence>
<organism evidence="3 5">
    <name type="scientific">Phytophthora rubi</name>
    <dbReference type="NCBI Taxonomy" id="129364"/>
    <lineage>
        <taxon>Eukaryota</taxon>
        <taxon>Sar</taxon>
        <taxon>Stramenopiles</taxon>
        <taxon>Oomycota</taxon>
        <taxon>Peronosporomycetes</taxon>
        <taxon>Peronosporales</taxon>
        <taxon>Peronosporaceae</taxon>
        <taxon>Phytophthora</taxon>
    </lineage>
</organism>
<comment type="caution">
    <text evidence="3">The sequence shown here is derived from an EMBL/GenBank/DDBJ whole genome shotgun (WGS) entry which is preliminary data.</text>
</comment>
<proteinExistence type="predicted"/>
<evidence type="ECO:0000256" key="1">
    <source>
        <dbReference type="SAM" id="SignalP"/>
    </source>
</evidence>
<dbReference type="Proteomes" id="UP000434957">
    <property type="component" value="Unassembled WGS sequence"/>
</dbReference>
<feature type="chain" id="PRO_5036167273" evidence="1">
    <location>
        <begin position="23"/>
        <end position="61"/>
    </location>
</feature>
<keyword evidence="1" id="KW-0732">Signal</keyword>
<accession>A0A6A4BFF0</accession>
<evidence type="ECO:0000313" key="2">
    <source>
        <dbReference type="EMBL" id="KAE8964103.1"/>
    </source>
</evidence>
<feature type="signal peptide" evidence="1">
    <location>
        <begin position="1"/>
        <end position="22"/>
    </location>
</feature>
<evidence type="ECO:0000313" key="4">
    <source>
        <dbReference type="Proteomes" id="UP000429607"/>
    </source>
</evidence>
<dbReference type="AlphaFoldDB" id="A0A6A4BFF0"/>
<evidence type="ECO:0000313" key="5">
    <source>
        <dbReference type="Proteomes" id="UP000434957"/>
    </source>
</evidence>
<dbReference type="EMBL" id="QXFT01005574">
    <property type="protein sequence ID" value="KAE9272086.1"/>
    <property type="molecule type" value="Genomic_DNA"/>
</dbReference>
<dbReference type="EMBL" id="QXFV01005657">
    <property type="protein sequence ID" value="KAE8964103.1"/>
    <property type="molecule type" value="Genomic_DNA"/>
</dbReference>
<keyword evidence="5" id="KW-1185">Reference proteome</keyword>
<reference evidence="3 5" key="1">
    <citation type="submission" date="2018-08" db="EMBL/GenBank/DDBJ databases">
        <title>Genomic investigation of the strawberry pathogen Phytophthora fragariae indicates pathogenicity is determined by transcriptional variation in three key races.</title>
        <authorList>
            <person name="Adams T.M."/>
            <person name="Armitage A.D."/>
            <person name="Sobczyk M.K."/>
            <person name="Bates H.J."/>
            <person name="Dunwell J.M."/>
            <person name="Nellist C.F."/>
            <person name="Harrison R.J."/>
        </authorList>
    </citation>
    <scope>NUCLEOTIDE SEQUENCE [LARGE SCALE GENOMIC DNA]</scope>
    <source>
        <strain evidence="2 4">SCRP249</strain>
        <strain evidence="3 5">SCRP333</strain>
    </source>
</reference>
<name>A0A6A4BFF0_9STRA</name>
<evidence type="ECO:0000313" key="3">
    <source>
        <dbReference type="EMBL" id="KAE9272086.1"/>
    </source>
</evidence>
<dbReference type="Proteomes" id="UP000429607">
    <property type="component" value="Unassembled WGS sequence"/>
</dbReference>